<organism evidence="3 4">
    <name type="scientific">Nocardia brasiliensis (strain ATCC 700358 / HUJEG-1)</name>
    <dbReference type="NCBI Taxonomy" id="1133849"/>
    <lineage>
        <taxon>Bacteria</taxon>
        <taxon>Bacillati</taxon>
        <taxon>Actinomycetota</taxon>
        <taxon>Actinomycetes</taxon>
        <taxon>Mycobacteriales</taxon>
        <taxon>Nocardiaceae</taxon>
        <taxon>Nocardia</taxon>
    </lineage>
</organism>
<name>K0FCR9_NOCB7</name>
<feature type="chain" id="PRO_5003831860" description="SMP-30/Gluconolactonase/LRE-like region domain-containing protein" evidence="1">
    <location>
        <begin position="30"/>
        <end position="310"/>
    </location>
</feature>
<dbReference type="AlphaFoldDB" id="K0FCR9"/>
<evidence type="ECO:0000259" key="2">
    <source>
        <dbReference type="Pfam" id="PF08450"/>
    </source>
</evidence>
<evidence type="ECO:0000313" key="3">
    <source>
        <dbReference type="EMBL" id="AFU05371.1"/>
    </source>
</evidence>
<dbReference type="Proteomes" id="UP000006304">
    <property type="component" value="Chromosome"/>
</dbReference>
<dbReference type="Pfam" id="PF08450">
    <property type="entry name" value="SGL"/>
    <property type="match status" value="1"/>
</dbReference>
<evidence type="ECO:0000313" key="4">
    <source>
        <dbReference type="Proteomes" id="UP000006304"/>
    </source>
</evidence>
<evidence type="ECO:0000256" key="1">
    <source>
        <dbReference type="SAM" id="SignalP"/>
    </source>
</evidence>
<dbReference type="KEGG" id="nbr:O3I_037120"/>
<dbReference type="EMBL" id="CP003876">
    <property type="protein sequence ID" value="AFU05371.1"/>
    <property type="molecule type" value="Genomic_DNA"/>
</dbReference>
<dbReference type="Gene3D" id="2.120.10.30">
    <property type="entry name" value="TolB, C-terminal domain"/>
    <property type="match status" value="1"/>
</dbReference>
<keyword evidence="4" id="KW-1185">Reference proteome</keyword>
<dbReference type="RefSeq" id="WP_014988220.1">
    <property type="nucleotide sequence ID" value="NC_018681.1"/>
</dbReference>
<dbReference type="eggNOG" id="COG3386">
    <property type="taxonomic scope" value="Bacteria"/>
</dbReference>
<gene>
    <name evidence="3" type="ORF">O3I_037120</name>
</gene>
<sequence length="310" mass="30984">MAMRRVLVNSVLAVGVALTTVAGTGSAVAEDGPAQGCARWASSTVASGYGILENLAFDGRGGMLLSEVPASGVGGALRRLGSDGSRTELAQVSSPGGIVVSGATAYFTTGGSLSSGFAGRADGTIEALDLDRGTVATVARGLTAPNGLAALPDGDFVVSRDLGSPNTLTRIAADGTGARPFVAELTSTNGLAYDGTRRTLFVSTTFEPVTTLAAIDLAQPDAPPARITVPGFGPLNAADDLTVGPDGAVYLALNAAGRVLRIDPDTARTCVVADGIPFATSARFGAGPGWDPGALYVTSFTGAITRLTPP</sequence>
<dbReference type="SUPFAM" id="SSF63829">
    <property type="entry name" value="Calcium-dependent phosphotriesterase"/>
    <property type="match status" value="1"/>
</dbReference>
<dbReference type="InterPro" id="IPR013658">
    <property type="entry name" value="SGL"/>
</dbReference>
<proteinExistence type="predicted"/>
<protein>
    <recommendedName>
        <fullName evidence="2">SMP-30/Gluconolactonase/LRE-like region domain-containing protein</fullName>
    </recommendedName>
</protein>
<reference evidence="3 4" key="1">
    <citation type="journal article" date="2012" name="J. Bacteriol.">
        <title>Complete genome sequence of Nocardia brasiliensis HUJEG-1.</title>
        <authorList>
            <person name="Vera-Cabrera L."/>
            <person name="Ortiz-Lopez R."/>
            <person name="Elizondo-Gonzalez R."/>
            <person name="Perez-Maya A.A."/>
            <person name="Ocampo-Candiani J."/>
        </authorList>
    </citation>
    <scope>NUCLEOTIDE SEQUENCE [LARGE SCALE GENOMIC DNA]</scope>
    <source>
        <strain evidence="4">ATCC 700358</strain>
    </source>
</reference>
<dbReference type="STRING" id="1133849.O3I_037120"/>
<feature type="signal peptide" evidence="1">
    <location>
        <begin position="1"/>
        <end position="29"/>
    </location>
</feature>
<feature type="domain" description="SMP-30/Gluconolactonase/LRE-like region" evidence="2">
    <location>
        <begin position="76"/>
        <end position="300"/>
    </location>
</feature>
<keyword evidence="1" id="KW-0732">Signal</keyword>
<accession>K0FCR9</accession>
<dbReference type="HOGENOM" id="CLU_902770_0_0_11"/>
<dbReference type="InterPro" id="IPR011042">
    <property type="entry name" value="6-blade_b-propeller_TolB-like"/>
</dbReference>